<dbReference type="SUPFAM" id="SSF54368">
    <property type="entry name" value="Glutamine synthetase, N-terminal domain"/>
    <property type="match status" value="1"/>
</dbReference>
<dbReference type="Pfam" id="PF00120">
    <property type="entry name" value="Gln-synt_C"/>
    <property type="match status" value="1"/>
</dbReference>
<dbReference type="InterPro" id="IPR027303">
    <property type="entry name" value="Gln_synth_gly_rich_site"/>
</dbReference>
<evidence type="ECO:0000256" key="4">
    <source>
        <dbReference type="PROSITE-ProRule" id="PRU01331"/>
    </source>
</evidence>
<dbReference type="InterPro" id="IPR008146">
    <property type="entry name" value="Gln_synth_cat_dom"/>
</dbReference>
<reference evidence="7" key="1">
    <citation type="submission" date="2020-05" db="EMBL/GenBank/DDBJ databases">
        <title>Complete genome sequence of Pseudomonas sp. Sm006.</title>
        <authorList>
            <person name="Takeuchi K."/>
            <person name="Someya N."/>
        </authorList>
    </citation>
    <scope>NUCLEOTIDE SEQUENCE</scope>
    <source>
        <strain evidence="7">Sm006</strain>
    </source>
</reference>
<evidence type="ECO:0000256" key="1">
    <source>
        <dbReference type="ARBA" id="ARBA00001946"/>
    </source>
</evidence>
<evidence type="ECO:0000256" key="2">
    <source>
        <dbReference type="ARBA" id="ARBA00022598"/>
    </source>
</evidence>
<evidence type="ECO:0000313" key="8">
    <source>
        <dbReference type="Proteomes" id="UP001064896"/>
    </source>
</evidence>
<feature type="domain" description="GS catalytic" evidence="6">
    <location>
        <begin position="138"/>
        <end position="472"/>
    </location>
</feature>
<sequence>MALPGIITCARRGAEESQMKFATEQEARDFLDQNPDIDAFELFILDANGVPRGKLLHRDELLAVYQSGRPLPSTILGLTLNGDDVENSGLVWDVGDIDCRAYPLAGSLVRMPWRRMPTAAVQVSMHPSEGMPAAIADPRHVLIEVIERLKADGFHPVMACELEFYLLDQKPDAQGRPQPALDGDGRRPRTTQVYGLRELEQIEPFLADLYAACKAQGIPARTAISEYAPGQVEITLEHGDALEAMDQAVRYKRLVKGVANAHGMQACFMAKPFDHLAGTGMHMHVSLADAQGRNLFASEDPAGTPQLRLAVGGMLASLLDSLLLFCPNANSYRRFQANSYAPLAPTWGVDNRTVSLRVPGGPAYTRHIEHRICGADANPYLAAAAILAAIHRGIRDEIDPGEPVEGNGYAQAKELLPTDWLTALQALENSSWAREALGPEFLGVYLAVKRAEYRQFMAEVGEQDWRWYLNQA</sequence>
<name>A0ABN6BX30_9PSED</name>
<evidence type="ECO:0000259" key="6">
    <source>
        <dbReference type="PROSITE" id="PS51987"/>
    </source>
</evidence>
<dbReference type="Gene3D" id="3.30.590.10">
    <property type="entry name" value="Glutamine synthetase/guanido kinase, catalytic domain"/>
    <property type="match status" value="1"/>
</dbReference>
<evidence type="ECO:0000313" key="7">
    <source>
        <dbReference type="EMBL" id="BCD87061.1"/>
    </source>
</evidence>
<comment type="cofactor">
    <cofactor evidence="1">
        <name>Mg(2+)</name>
        <dbReference type="ChEBI" id="CHEBI:18420"/>
    </cofactor>
</comment>
<dbReference type="SMART" id="SM01230">
    <property type="entry name" value="Gln-synt_C"/>
    <property type="match status" value="1"/>
</dbReference>
<dbReference type="InterPro" id="IPR014746">
    <property type="entry name" value="Gln_synth/guanido_kin_cat_dom"/>
</dbReference>
<dbReference type="PANTHER" id="PTHR43785:SF12">
    <property type="entry name" value="TYPE-1 GLUTAMINE SYNTHETASE 2"/>
    <property type="match status" value="1"/>
</dbReference>
<gene>
    <name evidence="7" type="ORF">PSm6_34680</name>
</gene>
<dbReference type="SUPFAM" id="SSF55931">
    <property type="entry name" value="Glutamine synthetase/guanido kinase"/>
    <property type="match status" value="1"/>
</dbReference>
<dbReference type="PROSITE" id="PS00181">
    <property type="entry name" value="GLNA_ATP"/>
    <property type="match status" value="1"/>
</dbReference>
<protein>
    <recommendedName>
        <fullName evidence="6">GS catalytic domain-containing protein</fullName>
    </recommendedName>
</protein>
<organism evidence="7 8">
    <name type="scientific">Pseudomonas solani</name>
    <dbReference type="NCBI Taxonomy" id="2731552"/>
    <lineage>
        <taxon>Bacteria</taxon>
        <taxon>Pseudomonadati</taxon>
        <taxon>Pseudomonadota</taxon>
        <taxon>Gammaproteobacteria</taxon>
        <taxon>Pseudomonadales</taxon>
        <taxon>Pseudomonadaceae</taxon>
        <taxon>Pseudomonas</taxon>
    </lineage>
</organism>
<proteinExistence type="inferred from homology"/>
<keyword evidence="8" id="KW-1185">Reference proteome</keyword>
<accession>A0ABN6BX30</accession>
<keyword evidence="3" id="KW-0460">Magnesium</keyword>
<evidence type="ECO:0000256" key="3">
    <source>
        <dbReference type="ARBA" id="ARBA00022842"/>
    </source>
</evidence>
<evidence type="ECO:0000256" key="5">
    <source>
        <dbReference type="RuleBase" id="RU000384"/>
    </source>
</evidence>
<dbReference type="EMBL" id="AP023081">
    <property type="protein sequence ID" value="BCD87061.1"/>
    <property type="molecule type" value="Genomic_DNA"/>
</dbReference>
<comment type="similarity">
    <text evidence="4 5">Belongs to the glutamine synthetase family.</text>
</comment>
<dbReference type="PROSITE" id="PS51987">
    <property type="entry name" value="GS_CATALYTIC"/>
    <property type="match status" value="1"/>
</dbReference>
<keyword evidence="2" id="KW-0436">Ligase</keyword>
<dbReference type="Proteomes" id="UP001064896">
    <property type="component" value="Chromosome"/>
</dbReference>
<dbReference type="PANTHER" id="PTHR43785">
    <property type="entry name" value="GAMMA-GLUTAMYLPUTRESCINE SYNTHETASE"/>
    <property type="match status" value="1"/>
</dbReference>
<dbReference type="InterPro" id="IPR036651">
    <property type="entry name" value="Gln_synt_N_sf"/>
</dbReference>